<organism evidence="1 2">
    <name type="scientific">Castilleja foliolosa</name>
    <dbReference type="NCBI Taxonomy" id="1961234"/>
    <lineage>
        <taxon>Eukaryota</taxon>
        <taxon>Viridiplantae</taxon>
        <taxon>Streptophyta</taxon>
        <taxon>Embryophyta</taxon>
        <taxon>Tracheophyta</taxon>
        <taxon>Spermatophyta</taxon>
        <taxon>Magnoliopsida</taxon>
        <taxon>eudicotyledons</taxon>
        <taxon>Gunneridae</taxon>
        <taxon>Pentapetalae</taxon>
        <taxon>asterids</taxon>
        <taxon>lamiids</taxon>
        <taxon>Lamiales</taxon>
        <taxon>Orobanchaceae</taxon>
        <taxon>Pedicularideae</taxon>
        <taxon>Castillejinae</taxon>
        <taxon>Castilleja</taxon>
    </lineage>
</organism>
<evidence type="ECO:0000313" key="2">
    <source>
        <dbReference type="Proteomes" id="UP001632038"/>
    </source>
</evidence>
<accession>A0ABD3CCV9</accession>
<protein>
    <submittedName>
        <fullName evidence="1">Uncharacterized protein</fullName>
    </submittedName>
</protein>
<comment type="caution">
    <text evidence="1">The sequence shown here is derived from an EMBL/GenBank/DDBJ whole genome shotgun (WGS) entry which is preliminary data.</text>
</comment>
<gene>
    <name evidence="1" type="ORF">CASFOL_030101</name>
</gene>
<name>A0ABD3CCV9_9LAMI</name>
<dbReference type="Proteomes" id="UP001632038">
    <property type="component" value="Unassembled WGS sequence"/>
</dbReference>
<sequence length="92" mass="10705">MGYKNDLLKIGKDGFAIIEEHMEKCKISGSNNKKYNVPQRPSVQSRKPCLYQYQPQQAHVYQVKPLPENETRFNMYEVSKGYSKRNSAATLY</sequence>
<keyword evidence="2" id="KW-1185">Reference proteome</keyword>
<dbReference type="EMBL" id="JAVIJP010000047">
    <property type="protein sequence ID" value="KAL3626552.1"/>
    <property type="molecule type" value="Genomic_DNA"/>
</dbReference>
<reference evidence="2" key="1">
    <citation type="journal article" date="2024" name="IScience">
        <title>Strigolactones Initiate the Formation of Haustorium-like Structures in Castilleja.</title>
        <authorList>
            <person name="Buerger M."/>
            <person name="Peterson D."/>
            <person name="Chory J."/>
        </authorList>
    </citation>
    <scope>NUCLEOTIDE SEQUENCE [LARGE SCALE GENOMIC DNA]</scope>
</reference>
<dbReference type="AlphaFoldDB" id="A0ABD3CCV9"/>
<evidence type="ECO:0000313" key="1">
    <source>
        <dbReference type="EMBL" id="KAL3626552.1"/>
    </source>
</evidence>
<proteinExistence type="predicted"/>